<dbReference type="InterPro" id="IPR006626">
    <property type="entry name" value="PbH1"/>
</dbReference>
<dbReference type="InterPro" id="IPR012334">
    <property type="entry name" value="Pectin_lyas_fold"/>
</dbReference>
<dbReference type="Pfam" id="PF18962">
    <property type="entry name" value="Por_Secre_tail"/>
    <property type="match status" value="1"/>
</dbReference>
<evidence type="ECO:0000259" key="1">
    <source>
        <dbReference type="Pfam" id="PF18962"/>
    </source>
</evidence>
<dbReference type="SMART" id="SM00710">
    <property type="entry name" value="PbH1"/>
    <property type="match status" value="4"/>
</dbReference>
<feature type="domain" description="Secretion system C-terminal sorting" evidence="1">
    <location>
        <begin position="657"/>
        <end position="735"/>
    </location>
</feature>
<evidence type="ECO:0000313" key="3">
    <source>
        <dbReference type="Proteomes" id="UP000191055"/>
    </source>
</evidence>
<evidence type="ECO:0000313" key="2">
    <source>
        <dbReference type="EMBL" id="SKB66194.1"/>
    </source>
</evidence>
<dbReference type="Gene3D" id="2.160.20.10">
    <property type="entry name" value="Single-stranded right-handed beta-helix, Pectin lyase-like"/>
    <property type="match status" value="1"/>
</dbReference>
<name>A0A1T5D3B7_9BACT</name>
<protein>
    <submittedName>
        <fullName evidence="2">Por secretion system C-terminal sorting domain-containing protein</fullName>
    </submittedName>
</protein>
<dbReference type="InterPro" id="IPR011050">
    <property type="entry name" value="Pectin_lyase_fold/virulence"/>
</dbReference>
<gene>
    <name evidence="2" type="ORF">SAMN03080601_00956</name>
</gene>
<dbReference type="STRING" id="889453.SAMN03080601_00956"/>
<dbReference type="Proteomes" id="UP000191055">
    <property type="component" value="Unassembled WGS sequence"/>
</dbReference>
<dbReference type="SUPFAM" id="SSF51126">
    <property type="entry name" value="Pectin lyase-like"/>
    <property type="match status" value="1"/>
</dbReference>
<reference evidence="2 3" key="1">
    <citation type="submission" date="2017-02" db="EMBL/GenBank/DDBJ databases">
        <authorList>
            <person name="Peterson S.W."/>
        </authorList>
    </citation>
    <scope>NUCLEOTIDE SEQUENCE [LARGE SCALE GENOMIC DNA]</scope>
    <source>
        <strain evidence="2 3">DSM 24412</strain>
    </source>
</reference>
<dbReference type="NCBIfam" id="TIGR04183">
    <property type="entry name" value="Por_Secre_tail"/>
    <property type="match status" value="1"/>
</dbReference>
<accession>A0A1T5D3B7</accession>
<keyword evidence="3" id="KW-1185">Reference proteome</keyword>
<dbReference type="AlphaFoldDB" id="A0A1T5D3B7"/>
<proteinExistence type="predicted"/>
<sequence>MNEEYIMRMKSLITVCLFILTINLSAQSVSEISREVDTWTTSIDGTDVYIGNLFDDALQKAIDEMGAGVINIRNSATLSRRIHLRENQTIDFHSHEIHSSGNLRGYHVNGVTIRNLHMTGSPTHSLLFHGCSDIHLHNIRLEFSGPAGGVRIDNDRYANLVVTRNLKVTGEVYIQNTRGHAFETYGIDGIEIEQIEAHHTAGCGLLLNESKNAVIGSVVGTYNNQSGGYATFRVANDNGPNIRVESLYSLHSGRGFFSVSRSGDCVIQHVDIANSTRQGIFLEDAHDTFVMSGTVVDGNPNVQLVRTRNCGVFVNGAVPPPSEVLLGDGVFFKDLILYETYNYEGWNIMSDLNEGDVVYGDRSFTFASIPETLHGAEWIQTANNSRDLTFPYTYAEFEVVKSGYVYVAHSDRVSDKPEWLLDYDLTNLSVVVQENEATQRTFSVYRRKIEVGEFINLGINSNNGTTNSLMYFVIFNEDEHGGIQKVELGDGEFFENLVVFEALNGENWSIMSDLDEGQVVFGDRAFTFASIPTGLVGREWIQTAMNSRVYTHLDAYAEFKMKKNGVLYIAHADRVQTKPAWLSDYTETDMSIVVQENATTQRFLTLYEKEVSEGDVIKTGINSNNGTTQTLMYFMIFSDDRVTSINEVNSFNSDLKIYPNPFRTSTSVLFDLQKGTDVDIKLHALNGVFIETIFSGFKPAGNHSVLLQTAKLPSGVYIVSLRSDENQVEYRKAIVK</sequence>
<dbReference type="InterPro" id="IPR026444">
    <property type="entry name" value="Secre_tail"/>
</dbReference>
<dbReference type="EMBL" id="FUYV01000004">
    <property type="protein sequence ID" value="SKB66194.1"/>
    <property type="molecule type" value="Genomic_DNA"/>
</dbReference>
<organism evidence="2 3">
    <name type="scientific">Alkalitalea saponilacus</name>
    <dbReference type="NCBI Taxonomy" id="889453"/>
    <lineage>
        <taxon>Bacteria</taxon>
        <taxon>Pseudomonadati</taxon>
        <taxon>Bacteroidota</taxon>
        <taxon>Bacteroidia</taxon>
        <taxon>Marinilabiliales</taxon>
        <taxon>Marinilabiliaceae</taxon>
        <taxon>Alkalitalea</taxon>
    </lineage>
</organism>
<dbReference type="KEGG" id="asx:CDL62_16120"/>